<dbReference type="EMBL" id="JBBWUH010000008">
    <property type="protein sequence ID" value="KAK8159511.1"/>
    <property type="molecule type" value="Genomic_DNA"/>
</dbReference>
<evidence type="ECO:0000313" key="3">
    <source>
        <dbReference type="Proteomes" id="UP001456524"/>
    </source>
</evidence>
<sequence length="369" mass="42420">MRLPPNLMDLPRELRDCIWEACLTTPSSPPESPDPDAYIRGNTLSDETVSYPGSKITIASVSLLRVNRAVNAEVQATILRLYAHHRVNSKLNILIRNEKFFRLDWLLLPVDSLHYDYLEVDFRFTGLPSWHGTNDLLPDVPDQSFFQVFHPEPNPKILYCLAAILRRFVKWGPGFQGPSIPTEPPRRRSVWHLSLNVVSPSVPPERFRQRCDLTVSRRLRNTREAWKSYYTGMVQPKAVALEFEMLIWRTLIAPRKMSCTSNVYDCIETIDVRLDGQILKTWNLRNLTGQLFQAAFLHSRLRVLDHNCGLPVEERFGSFVGPRSSEQKEEDAEWRKREGRGPVDGQERVDCNVARAVEQVLGRSATAQD</sequence>
<comment type="caution">
    <text evidence="2">The sequence shown here is derived from an EMBL/GenBank/DDBJ whole genome shotgun (WGS) entry which is preliminary data.</text>
</comment>
<reference evidence="2 3" key="1">
    <citation type="journal article" date="2022" name="G3 (Bethesda)">
        <title>Enemy or ally: a genomic approach to elucidate the lifestyle of Phyllosticta citrichinaensis.</title>
        <authorList>
            <person name="Buijs V.A."/>
            <person name="Groenewald J.Z."/>
            <person name="Haridas S."/>
            <person name="LaButti K.M."/>
            <person name="Lipzen A."/>
            <person name="Martin F.M."/>
            <person name="Barry K."/>
            <person name="Grigoriev I.V."/>
            <person name="Crous P.W."/>
            <person name="Seidl M.F."/>
        </authorList>
    </citation>
    <scope>NUCLEOTIDE SEQUENCE [LARGE SCALE GENOMIC DNA]</scope>
    <source>
        <strain evidence="2 3">CBS 129764</strain>
    </source>
</reference>
<dbReference type="Proteomes" id="UP001456524">
    <property type="component" value="Unassembled WGS sequence"/>
</dbReference>
<organism evidence="2 3">
    <name type="scientific">Phyllosticta citrichinensis</name>
    <dbReference type="NCBI Taxonomy" id="1130410"/>
    <lineage>
        <taxon>Eukaryota</taxon>
        <taxon>Fungi</taxon>
        <taxon>Dikarya</taxon>
        <taxon>Ascomycota</taxon>
        <taxon>Pezizomycotina</taxon>
        <taxon>Dothideomycetes</taxon>
        <taxon>Dothideomycetes incertae sedis</taxon>
        <taxon>Botryosphaeriales</taxon>
        <taxon>Phyllostictaceae</taxon>
        <taxon>Phyllosticta</taxon>
    </lineage>
</organism>
<proteinExistence type="predicted"/>
<accession>A0ABR1XL13</accession>
<feature type="region of interest" description="Disordered" evidence="1">
    <location>
        <begin position="321"/>
        <end position="347"/>
    </location>
</feature>
<feature type="compositionally biased region" description="Basic and acidic residues" evidence="1">
    <location>
        <begin position="333"/>
        <end position="347"/>
    </location>
</feature>
<evidence type="ECO:0000256" key="1">
    <source>
        <dbReference type="SAM" id="MobiDB-lite"/>
    </source>
</evidence>
<name>A0ABR1XL13_9PEZI</name>
<gene>
    <name evidence="2" type="ORF">IWX90DRAFT_417459</name>
</gene>
<protein>
    <submittedName>
        <fullName evidence="2">Uncharacterized protein</fullName>
    </submittedName>
</protein>
<evidence type="ECO:0000313" key="2">
    <source>
        <dbReference type="EMBL" id="KAK8159511.1"/>
    </source>
</evidence>
<keyword evidence="3" id="KW-1185">Reference proteome</keyword>